<dbReference type="Proteomes" id="UP000230775">
    <property type="component" value="Unassembled WGS sequence"/>
</dbReference>
<evidence type="ECO:0008006" key="3">
    <source>
        <dbReference type="Google" id="ProtNLM"/>
    </source>
</evidence>
<accession>A0A2H0WRG9</accession>
<gene>
    <name evidence="1" type="ORF">COT64_02120</name>
</gene>
<organism evidence="1 2">
    <name type="scientific">Candidatus Shapirobacteria bacterium CG09_land_8_20_14_0_10_39_12</name>
    <dbReference type="NCBI Taxonomy" id="1974885"/>
    <lineage>
        <taxon>Bacteria</taxon>
        <taxon>Candidatus Shapironibacteriota</taxon>
    </lineage>
</organism>
<sequence length="225" mass="25001">MFYSYTHLKIGKKEIVCPYWMNNSEKGIYGPAGGKGTPEEIVEATLEQALAGNINLESLDKEAIVLFMKAKKIGVDCSGFVFWMLNSLDLEKGGNGIADDIPGSKGVLLKARASVLMLTDDNISFPIKLPEVMIGDMLRLRQGRHVAVVHKIAREGKDVKEIWYAHSSSITKVTGVHEARITIADQNKEIGDQAWEEQTADGLSYKAESFFAEEKDGLRRLKIWV</sequence>
<protein>
    <recommendedName>
        <fullName evidence="3">NlpC/P60 domain-containing protein</fullName>
    </recommendedName>
</protein>
<proteinExistence type="predicted"/>
<name>A0A2H0WRG9_9BACT</name>
<evidence type="ECO:0000313" key="1">
    <source>
        <dbReference type="EMBL" id="PIS14528.1"/>
    </source>
</evidence>
<dbReference type="EMBL" id="PEZI01000044">
    <property type="protein sequence ID" value="PIS14528.1"/>
    <property type="molecule type" value="Genomic_DNA"/>
</dbReference>
<dbReference type="AlphaFoldDB" id="A0A2H0WRG9"/>
<comment type="caution">
    <text evidence="1">The sequence shown here is derived from an EMBL/GenBank/DDBJ whole genome shotgun (WGS) entry which is preliminary data.</text>
</comment>
<reference evidence="2" key="1">
    <citation type="submission" date="2017-09" db="EMBL/GenBank/DDBJ databases">
        <title>Depth-based differentiation of microbial function through sediment-hosted aquifers and enrichment of novel symbionts in the deep terrestrial subsurface.</title>
        <authorList>
            <person name="Probst A.J."/>
            <person name="Ladd B."/>
            <person name="Jarett J.K."/>
            <person name="Geller-Mcgrath D.E."/>
            <person name="Sieber C.M.K."/>
            <person name="Emerson J.B."/>
            <person name="Anantharaman K."/>
            <person name="Thomas B.C."/>
            <person name="Malmstrom R."/>
            <person name="Stieglmeier M."/>
            <person name="Klingl A."/>
            <person name="Woyke T."/>
            <person name="Ryan C.M."/>
            <person name="Banfield J.F."/>
        </authorList>
    </citation>
    <scope>NUCLEOTIDE SEQUENCE [LARGE SCALE GENOMIC DNA]</scope>
</reference>
<evidence type="ECO:0000313" key="2">
    <source>
        <dbReference type="Proteomes" id="UP000230775"/>
    </source>
</evidence>